<evidence type="ECO:0000313" key="5">
    <source>
        <dbReference type="Proteomes" id="UP000324897"/>
    </source>
</evidence>
<feature type="transmembrane region" description="Helical" evidence="3">
    <location>
        <begin position="191"/>
        <end position="208"/>
    </location>
</feature>
<feature type="coiled-coil region" evidence="1">
    <location>
        <begin position="254"/>
        <end position="344"/>
    </location>
</feature>
<accession>A0A5J9W0A8</accession>
<evidence type="ECO:0000256" key="2">
    <source>
        <dbReference type="SAM" id="MobiDB-lite"/>
    </source>
</evidence>
<dbReference type="AlphaFoldDB" id="A0A5J9W0A8"/>
<feature type="compositionally biased region" description="Basic residues" evidence="2">
    <location>
        <begin position="550"/>
        <end position="560"/>
    </location>
</feature>
<feature type="compositionally biased region" description="Polar residues" evidence="2">
    <location>
        <begin position="500"/>
        <end position="518"/>
    </location>
</feature>
<dbReference type="Proteomes" id="UP000324897">
    <property type="component" value="Unassembled WGS sequence"/>
</dbReference>
<feature type="compositionally biased region" description="Low complexity" evidence="2">
    <location>
        <begin position="28"/>
        <end position="50"/>
    </location>
</feature>
<feature type="compositionally biased region" description="Basic and acidic residues" evidence="2">
    <location>
        <begin position="51"/>
        <end position="62"/>
    </location>
</feature>
<evidence type="ECO:0000256" key="1">
    <source>
        <dbReference type="SAM" id="Coils"/>
    </source>
</evidence>
<name>A0A5J9W0A8_9POAL</name>
<keyword evidence="5" id="KW-1185">Reference proteome</keyword>
<dbReference type="EMBL" id="RWGY01000005">
    <property type="protein sequence ID" value="TVU42172.1"/>
    <property type="molecule type" value="Genomic_DNA"/>
</dbReference>
<organism evidence="4 5">
    <name type="scientific">Eragrostis curvula</name>
    <name type="common">weeping love grass</name>
    <dbReference type="NCBI Taxonomy" id="38414"/>
    <lineage>
        <taxon>Eukaryota</taxon>
        <taxon>Viridiplantae</taxon>
        <taxon>Streptophyta</taxon>
        <taxon>Embryophyta</taxon>
        <taxon>Tracheophyta</taxon>
        <taxon>Spermatophyta</taxon>
        <taxon>Magnoliopsida</taxon>
        <taxon>Liliopsida</taxon>
        <taxon>Poales</taxon>
        <taxon>Poaceae</taxon>
        <taxon>PACMAD clade</taxon>
        <taxon>Chloridoideae</taxon>
        <taxon>Eragrostideae</taxon>
        <taxon>Eragrostidinae</taxon>
        <taxon>Eragrostis</taxon>
    </lineage>
</organism>
<keyword evidence="3" id="KW-1133">Transmembrane helix</keyword>
<feature type="transmembrane region" description="Helical" evidence="3">
    <location>
        <begin position="215"/>
        <end position="235"/>
    </location>
</feature>
<comment type="caution">
    <text evidence="4">The sequence shown here is derived from an EMBL/GenBank/DDBJ whole genome shotgun (WGS) entry which is preliminary data.</text>
</comment>
<dbReference type="Gramene" id="TVU42172">
    <property type="protein sequence ID" value="TVU42172"/>
    <property type="gene ID" value="EJB05_08564"/>
</dbReference>
<keyword evidence="3" id="KW-0472">Membrane</keyword>
<reference evidence="4 5" key="1">
    <citation type="journal article" date="2019" name="Sci. Rep.">
        <title>A high-quality genome of Eragrostis curvula grass provides insights into Poaceae evolution and supports new strategies to enhance forage quality.</title>
        <authorList>
            <person name="Carballo J."/>
            <person name="Santos B.A.C.M."/>
            <person name="Zappacosta D."/>
            <person name="Garbus I."/>
            <person name="Selva J.P."/>
            <person name="Gallo C.A."/>
            <person name="Diaz A."/>
            <person name="Albertini E."/>
            <person name="Caccamo M."/>
            <person name="Echenique V."/>
        </authorList>
    </citation>
    <scope>NUCLEOTIDE SEQUENCE [LARGE SCALE GENOMIC DNA]</scope>
    <source>
        <strain evidence="5">cv. Victoria</strain>
        <tissue evidence="4">Leaf</tissue>
    </source>
</reference>
<feature type="region of interest" description="Disordered" evidence="2">
    <location>
        <begin position="470"/>
        <end position="521"/>
    </location>
</feature>
<feature type="non-terminal residue" evidence="4">
    <location>
        <position position="1"/>
    </location>
</feature>
<sequence>MDVITKPKGGGQVSSTNKASKVSKDASSKSSAQLVRNVSSSSSADVSKSNAPEKAKIQDKDVVAPSGVPDVSGSNAKIQDKIQGKGLEVSSEAKIQDKDGSEATASGCLSLCSMAELHQIVANLGPLSDRSRFQLPDEPHVHPRDILSPSASGELFVQSVFETIQEEFLDFDVNFDSAEITDGPLLACDEVPPNTFVMTALLSLLLLLPKGFIFLVWRTIFCCLTVFFFLFQSLAITHASLRQYRELSQMKLSRDLLRSDLSALESNVKEKEEVLVLSEKRVADLSSEKESLCKSAEDFKTKVSSLERQIEELDTSLAKAKESNKDLREKVDATARENDALVNAERLRLSGLCDQIKDALISVGTIPDQLAENASVEHCQAWLSTNVPYVVKACKTFSTNVVHLVVRDLLYSLEVGWSDALAKAVCDSSFVSTEDTPDPLVEALIKFSSHIHESFWSRVSAIGQQPQDEDLSDVSLSEFSTPKLPSGQSARHEPPIEVYSSPSEIHLSSDSDPLSTVEGSGAPFTFPPGSLVAIGRVFYFDSNASEGRRSRGRRGSRGRRSRGDPSSNRSSTRKKRGGRGRRSSSVEFEDSSLSFDAASQVERIISSGVVGPVFRKPYSLRADTLLMKLNCL</sequence>
<protein>
    <submittedName>
        <fullName evidence="4">Uncharacterized protein</fullName>
    </submittedName>
</protein>
<evidence type="ECO:0000313" key="4">
    <source>
        <dbReference type="EMBL" id="TVU42172.1"/>
    </source>
</evidence>
<feature type="compositionally biased region" description="Basic residues" evidence="2">
    <location>
        <begin position="571"/>
        <end position="582"/>
    </location>
</feature>
<evidence type="ECO:0000256" key="3">
    <source>
        <dbReference type="SAM" id="Phobius"/>
    </source>
</evidence>
<keyword evidence="3" id="KW-0812">Transmembrane</keyword>
<keyword evidence="1" id="KW-0175">Coiled coil</keyword>
<feature type="region of interest" description="Disordered" evidence="2">
    <location>
        <begin position="545"/>
        <end position="586"/>
    </location>
</feature>
<feature type="region of interest" description="Disordered" evidence="2">
    <location>
        <begin position="1"/>
        <end position="99"/>
    </location>
</feature>
<gene>
    <name evidence="4" type="ORF">EJB05_08564</name>
</gene>
<proteinExistence type="predicted"/>